<sequence>MIPANKSRFWERGFDFFVKRLTQFHFQNIYINGTPPSSSKRTLFLVNHSAWWDPIIIFLLNQHIFLGESYAMMHEEGIKKVPIFRRLGAFSINRNNPKDILSSLKYASKQLSNGDNVWIFPQGDEQHLEKRPLEFNTGAAYVTEKTEDVQVIPIAIYYTFQSTRKASVYISIGESIVPSHYNHLKRDARTQFFEEQCTTLLDQLKQQIILNQTDSFRSFY</sequence>
<dbReference type="Proteomes" id="UP000030147">
    <property type="component" value="Unassembled WGS sequence"/>
</dbReference>
<proteinExistence type="predicted"/>
<name>A0A0A2T8T1_9BACI</name>
<dbReference type="Pfam" id="PF01553">
    <property type="entry name" value="Acyltransferase"/>
    <property type="match status" value="1"/>
</dbReference>
<evidence type="ECO:0000259" key="3">
    <source>
        <dbReference type="SMART" id="SM00563"/>
    </source>
</evidence>
<dbReference type="OrthoDB" id="152799at2"/>
<dbReference type="PANTHER" id="PTHR10434">
    <property type="entry name" value="1-ACYL-SN-GLYCEROL-3-PHOSPHATE ACYLTRANSFERASE"/>
    <property type="match status" value="1"/>
</dbReference>
<dbReference type="AlphaFoldDB" id="A0A0A2T8T1"/>
<dbReference type="GO" id="GO:0005886">
    <property type="term" value="C:plasma membrane"/>
    <property type="evidence" value="ECO:0007669"/>
    <property type="project" value="TreeGrafter"/>
</dbReference>
<keyword evidence="2 4" id="KW-0012">Acyltransferase</keyword>
<evidence type="ECO:0000313" key="5">
    <source>
        <dbReference type="Proteomes" id="UP000030147"/>
    </source>
</evidence>
<feature type="domain" description="Phospholipid/glycerol acyltransferase" evidence="3">
    <location>
        <begin position="42"/>
        <end position="159"/>
    </location>
</feature>
<dbReference type="PANTHER" id="PTHR10434:SF11">
    <property type="entry name" value="1-ACYL-SN-GLYCEROL-3-PHOSPHATE ACYLTRANSFERASE"/>
    <property type="match status" value="1"/>
</dbReference>
<dbReference type="GO" id="GO:0003841">
    <property type="term" value="F:1-acylglycerol-3-phosphate O-acyltransferase activity"/>
    <property type="evidence" value="ECO:0007669"/>
    <property type="project" value="TreeGrafter"/>
</dbReference>
<evidence type="ECO:0000256" key="1">
    <source>
        <dbReference type="ARBA" id="ARBA00022679"/>
    </source>
</evidence>
<accession>A0A0A2T8T1</accession>
<dbReference type="GO" id="GO:0006654">
    <property type="term" value="P:phosphatidic acid biosynthetic process"/>
    <property type="evidence" value="ECO:0007669"/>
    <property type="project" value="TreeGrafter"/>
</dbReference>
<dbReference type="STRING" id="1385514.N782_08360"/>
<dbReference type="InterPro" id="IPR002123">
    <property type="entry name" value="Plipid/glycerol_acylTrfase"/>
</dbReference>
<gene>
    <name evidence="4" type="ORF">N782_08360</name>
</gene>
<evidence type="ECO:0000313" key="4">
    <source>
        <dbReference type="EMBL" id="KGP72222.1"/>
    </source>
</evidence>
<dbReference type="eggNOG" id="COG0204">
    <property type="taxonomic scope" value="Bacteria"/>
</dbReference>
<dbReference type="SUPFAM" id="SSF69593">
    <property type="entry name" value="Glycerol-3-phosphate (1)-acyltransferase"/>
    <property type="match status" value="1"/>
</dbReference>
<protein>
    <submittedName>
        <fullName evidence="4">Acyl-phosphate glycerol 3-phosphate acyltransferase</fullName>
    </submittedName>
</protein>
<reference evidence="4 5" key="1">
    <citation type="journal article" date="2015" name="Stand. Genomic Sci.">
        <title>High quality draft genome sequence of the moderately halophilic bacterium Pontibacillus yanchengensis Y32(T) and comparison among Pontibacillus genomes.</title>
        <authorList>
            <person name="Huang J."/>
            <person name="Qiao Z.X."/>
            <person name="Tang J.W."/>
            <person name="Wang G."/>
        </authorList>
    </citation>
    <scope>NUCLEOTIDE SEQUENCE [LARGE SCALE GENOMIC DNA]</scope>
    <source>
        <strain evidence="4 5">Y32</strain>
    </source>
</reference>
<organism evidence="4 5">
    <name type="scientific">Pontibacillus yanchengensis Y32</name>
    <dbReference type="NCBI Taxonomy" id="1385514"/>
    <lineage>
        <taxon>Bacteria</taxon>
        <taxon>Bacillati</taxon>
        <taxon>Bacillota</taxon>
        <taxon>Bacilli</taxon>
        <taxon>Bacillales</taxon>
        <taxon>Bacillaceae</taxon>
        <taxon>Pontibacillus</taxon>
    </lineage>
</organism>
<dbReference type="RefSeq" id="WP_036820653.1">
    <property type="nucleotide sequence ID" value="NZ_AVBF01000035.1"/>
</dbReference>
<dbReference type="CDD" id="cd06551">
    <property type="entry name" value="LPLAT"/>
    <property type="match status" value="1"/>
</dbReference>
<keyword evidence="1 4" id="KW-0808">Transferase</keyword>
<dbReference type="SMART" id="SM00563">
    <property type="entry name" value="PlsC"/>
    <property type="match status" value="1"/>
</dbReference>
<dbReference type="EMBL" id="AVBF01000035">
    <property type="protein sequence ID" value="KGP72222.1"/>
    <property type="molecule type" value="Genomic_DNA"/>
</dbReference>
<evidence type="ECO:0000256" key="2">
    <source>
        <dbReference type="ARBA" id="ARBA00023315"/>
    </source>
</evidence>
<keyword evidence="5" id="KW-1185">Reference proteome</keyword>
<comment type="caution">
    <text evidence="4">The sequence shown here is derived from an EMBL/GenBank/DDBJ whole genome shotgun (WGS) entry which is preliminary data.</text>
</comment>